<organism evidence="1">
    <name type="scientific">marine sediment metagenome</name>
    <dbReference type="NCBI Taxonomy" id="412755"/>
    <lineage>
        <taxon>unclassified sequences</taxon>
        <taxon>metagenomes</taxon>
        <taxon>ecological metagenomes</taxon>
    </lineage>
</organism>
<sequence length="358" mass="41270">EFPNLLRDIGRRGLHPDLDGGEYIAGWCNSKADLKSSTKLITDVLAGKSRGEYGRVDGYFSRGLGRWHWFGEKRPGKWNPHLNVLVDVQRLSEQKREAVQAAVDQRKEELRADKQTKKVGKELRGIEFYEKGISGYLPAPLLKAIQADLRVALNVPDLIVHYSYCDKPGQIIQKVRYITRATFLDYEWNPYMADELFDFRNVRWWGNWKGDPVWQLNQVEGEDVSGLGAVTNLQKGVCSDCGRPLKVLYHNPKGKPVHWTKAVDSVYLGLWGAEEIAGSGYYRIPHRQFTGEFLSAPELLRLEQLRVKARDKPSVHPFASLLRNSADELWHMTRTYKASERIRRRHVEEDRAWWADLV</sequence>
<proteinExistence type="predicted"/>
<reference evidence="1" key="1">
    <citation type="journal article" date="2014" name="Front. Microbiol.">
        <title>High frequency of phylogenetically diverse reductive dehalogenase-homologous genes in deep subseafloor sedimentary metagenomes.</title>
        <authorList>
            <person name="Kawai M."/>
            <person name="Futagami T."/>
            <person name="Toyoda A."/>
            <person name="Takaki Y."/>
            <person name="Nishi S."/>
            <person name="Hori S."/>
            <person name="Arai W."/>
            <person name="Tsubouchi T."/>
            <person name="Morono Y."/>
            <person name="Uchiyama I."/>
            <person name="Ito T."/>
            <person name="Fujiyama A."/>
            <person name="Inagaki F."/>
            <person name="Takami H."/>
        </authorList>
    </citation>
    <scope>NUCLEOTIDE SEQUENCE</scope>
    <source>
        <strain evidence="1">Expedition CK06-06</strain>
    </source>
</reference>
<feature type="non-terminal residue" evidence="1">
    <location>
        <position position="358"/>
    </location>
</feature>
<dbReference type="EMBL" id="BARV01003359">
    <property type="protein sequence ID" value="GAI05908.1"/>
    <property type="molecule type" value="Genomic_DNA"/>
</dbReference>
<name>X1KGW1_9ZZZZ</name>
<evidence type="ECO:0000313" key="1">
    <source>
        <dbReference type="EMBL" id="GAI05908.1"/>
    </source>
</evidence>
<dbReference type="AlphaFoldDB" id="X1KGW1"/>
<gene>
    <name evidence="1" type="ORF">S06H3_08077</name>
</gene>
<feature type="non-terminal residue" evidence="1">
    <location>
        <position position="1"/>
    </location>
</feature>
<comment type="caution">
    <text evidence="1">The sequence shown here is derived from an EMBL/GenBank/DDBJ whole genome shotgun (WGS) entry which is preliminary data.</text>
</comment>
<protein>
    <submittedName>
        <fullName evidence="1">Uncharacterized protein</fullName>
    </submittedName>
</protein>
<accession>X1KGW1</accession>